<name>A0AA97H2F1_9FIRM</name>
<sequence length="116" mass="12325">METAIKNGDYVQAGGTLQQVSGTAERLQEAAMRLCTRRGAFVYAPAFGSRLAQVRVGAADANLQALQFAQEALAPMLPQVRVTAVRVRTSGICVELQVQGTQQEVLVPYAESGGES</sequence>
<organism evidence="1 2">
    <name type="scientific">Caproicibacterium argilliputei</name>
    <dbReference type="NCBI Taxonomy" id="3030016"/>
    <lineage>
        <taxon>Bacteria</taxon>
        <taxon>Bacillati</taxon>
        <taxon>Bacillota</taxon>
        <taxon>Clostridia</taxon>
        <taxon>Eubacteriales</taxon>
        <taxon>Oscillospiraceae</taxon>
        <taxon>Caproicibacterium</taxon>
    </lineage>
</organism>
<reference evidence="2" key="3">
    <citation type="submission" date="2024-06" db="EMBL/GenBank/DDBJ databases">
        <authorList>
            <person name="Zeng C."/>
        </authorList>
    </citation>
    <scope>NUCLEOTIDE SEQUENCE [LARGE SCALE GENOMIC DNA]</scope>
    <source>
        <strain evidence="2">ZCY20-5</strain>
    </source>
</reference>
<evidence type="ECO:0000313" key="1">
    <source>
        <dbReference type="EMBL" id="WOC32147.1"/>
    </source>
</evidence>
<protein>
    <submittedName>
        <fullName evidence="1">Uncharacterized protein</fullName>
    </submittedName>
</protein>
<dbReference type="Gene3D" id="3.10.450.40">
    <property type="match status" value="1"/>
</dbReference>
<keyword evidence="2" id="KW-1185">Reference proteome</keyword>
<dbReference type="SUPFAM" id="SSF160719">
    <property type="entry name" value="gpW/gp25-like"/>
    <property type="match status" value="1"/>
</dbReference>
<accession>A0AA97H2F1</accession>
<dbReference type="Proteomes" id="UP001300604">
    <property type="component" value="Chromosome"/>
</dbReference>
<gene>
    <name evidence="1" type="ORF">PXC00_13305</name>
</gene>
<dbReference type="KEGG" id="carl:PXC00_13305"/>
<dbReference type="RefSeq" id="WP_275844206.1">
    <property type="nucleotide sequence ID" value="NZ_CP135996.1"/>
</dbReference>
<dbReference type="AlphaFoldDB" id="A0AA97H2F1"/>
<dbReference type="EMBL" id="CP135996">
    <property type="protein sequence ID" value="WOC32147.1"/>
    <property type="molecule type" value="Genomic_DNA"/>
</dbReference>
<proteinExistence type="predicted"/>
<evidence type="ECO:0000313" key="2">
    <source>
        <dbReference type="Proteomes" id="UP001300604"/>
    </source>
</evidence>
<reference evidence="2" key="2">
    <citation type="submission" date="2024-06" db="EMBL/GenBank/DDBJ databases">
        <title>Caproicibacterium argilliputei sp. nov, a novel caproic acid producing anaerobic bacterium isolated from pit mud.</title>
        <authorList>
            <person name="Zeng C."/>
        </authorList>
    </citation>
    <scope>NUCLEOTIDE SEQUENCE [LARGE SCALE GENOMIC DNA]</scope>
    <source>
        <strain evidence="2">ZCY20-5</strain>
    </source>
</reference>
<reference evidence="1 2" key="1">
    <citation type="submission" date="2024-06" db="EMBL/GenBank/DDBJ databases">
        <title>Caproicibacterium argilliputei sp. nov, a novel caproic acid producing anaerobic bacterium isolated from pit mud.</title>
        <authorList>
            <person name="Xia S."/>
        </authorList>
    </citation>
    <scope>NUCLEOTIDE SEQUENCE [LARGE SCALE GENOMIC DNA]</scope>
    <source>
        <strain evidence="1 2">ZCY20-5</strain>
    </source>
</reference>